<dbReference type="STRING" id="307507.A0A2V0P174"/>
<dbReference type="PANTHER" id="PTHR13318:SF190">
    <property type="entry name" value="PARTNER OF PAIRED, ISOFORM B"/>
    <property type="match status" value="1"/>
</dbReference>
<evidence type="ECO:0000256" key="1">
    <source>
        <dbReference type="ARBA" id="ARBA00004430"/>
    </source>
</evidence>
<proteinExistence type="predicted"/>
<dbReference type="AlphaFoldDB" id="A0A2V0P174"/>
<dbReference type="GO" id="GO:0031146">
    <property type="term" value="P:SCF-dependent proteasomal ubiquitin-dependent protein catabolic process"/>
    <property type="evidence" value="ECO:0007669"/>
    <property type="project" value="TreeGrafter"/>
</dbReference>
<evidence type="ECO:0000256" key="2">
    <source>
        <dbReference type="SAM" id="MobiDB-lite"/>
    </source>
</evidence>
<dbReference type="Gene3D" id="3.80.10.10">
    <property type="entry name" value="Ribonuclease Inhibitor"/>
    <property type="match status" value="3"/>
</dbReference>
<dbReference type="SMART" id="SM00367">
    <property type="entry name" value="LRR_CC"/>
    <property type="match status" value="5"/>
</dbReference>
<comment type="caution">
    <text evidence="3">The sequence shown here is derived from an EMBL/GenBank/DDBJ whole genome shotgun (WGS) entry which is preliminary data.</text>
</comment>
<comment type="subcellular location">
    <subcellularLocation>
        <location evidence="1">Cytoplasm</location>
        <location evidence="1">Cytoskeleton</location>
        <location evidence="1">Cilium axoneme</location>
    </subcellularLocation>
</comment>
<dbReference type="EMBL" id="BDRX01000039">
    <property type="protein sequence ID" value="GBF93319.1"/>
    <property type="molecule type" value="Genomic_DNA"/>
</dbReference>
<dbReference type="InParanoid" id="A0A2V0P174"/>
<feature type="compositionally biased region" description="Low complexity" evidence="2">
    <location>
        <begin position="436"/>
        <end position="448"/>
    </location>
</feature>
<dbReference type="PANTHER" id="PTHR13318">
    <property type="entry name" value="PARTNER OF PAIRED, ISOFORM B-RELATED"/>
    <property type="match status" value="1"/>
</dbReference>
<feature type="compositionally biased region" description="Gly residues" evidence="2">
    <location>
        <begin position="449"/>
        <end position="459"/>
    </location>
</feature>
<name>A0A2V0P174_9CHLO</name>
<evidence type="ECO:0008006" key="5">
    <source>
        <dbReference type="Google" id="ProtNLM"/>
    </source>
</evidence>
<dbReference type="SUPFAM" id="SSF52047">
    <property type="entry name" value="RNI-like"/>
    <property type="match status" value="2"/>
</dbReference>
<evidence type="ECO:0000313" key="3">
    <source>
        <dbReference type="EMBL" id="GBF93319.1"/>
    </source>
</evidence>
<dbReference type="GO" id="GO:0019005">
    <property type="term" value="C:SCF ubiquitin ligase complex"/>
    <property type="evidence" value="ECO:0007669"/>
    <property type="project" value="TreeGrafter"/>
</dbReference>
<keyword evidence="4" id="KW-1185">Reference proteome</keyword>
<dbReference type="GO" id="GO:0005930">
    <property type="term" value="C:axoneme"/>
    <property type="evidence" value="ECO:0007669"/>
    <property type="project" value="UniProtKB-SubCell"/>
</dbReference>
<organism evidence="3 4">
    <name type="scientific">Raphidocelis subcapitata</name>
    <dbReference type="NCBI Taxonomy" id="307507"/>
    <lineage>
        <taxon>Eukaryota</taxon>
        <taxon>Viridiplantae</taxon>
        <taxon>Chlorophyta</taxon>
        <taxon>core chlorophytes</taxon>
        <taxon>Chlorophyceae</taxon>
        <taxon>CS clade</taxon>
        <taxon>Sphaeropleales</taxon>
        <taxon>Selenastraceae</taxon>
        <taxon>Raphidocelis</taxon>
    </lineage>
</organism>
<gene>
    <name evidence="3" type="ORF">Rsub_06051</name>
</gene>
<reference evidence="3 4" key="1">
    <citation type="journal article" date="2018" name="Sci. Rep.">
        <title>Raphidocelis subcapitata (=Pseudokirchneriella subcapitata) provides an insight into genome evolution and environmental adaptations in the Sphaeropleales.</title>
        <authorList>
            <person name="Suzuki S."/>
            <person name="Yamaguchi H."/>
            <person name="Nakajima N."/>
            <person name="Kawachi M."/>
        </authorList>
    </citation>
    <scope>NUCLEOTIDE SEQUENCE [LARGE SCALE GENOMIC DNA]</scope>
    <source>
        <strain evidence="3 4">NIES-35</strain>
    </source>
</reference>
<protein>
    <recommendedName>
        <fullName evidence="5">F-box domain-containing protein</fullName>
    </recommendedName>
</protein>
<dbReference type="InterPro" id="IPR032675">
    <property type="entry name" value="LRR_dom_sf"/>
</dbReference>
<dbReference type="OrthoDB" id="2153609at2759"/>
<accession>A0A2V0P174</accession>
<sequence>MAAALAPPGAAPVAAGAAALPPASNAPAPASNAPTAFPLLDLPPCVLARVVGSGGIEEQAQWATVCGALKAAAEASLSRRVGWACTEAEGASDERIATALGFLSSHCPRLKRVAVVGPREAPAAAAAADPAAAAADPAAAPAAPAGPLPAALRRLAGGCRTLAHVALVNVDVGDAELRALAGSCGSLRGVALGRTNGAARGGGATDAGLAALAAGCPLLQGLALLRCAAVTDAGLAAFSSSRALRALTLHLCPRVTAAGLVAFASAHAERLRRLDLAPGDERGAPVPSFFDAAAAAAVAARCAALRSLRVSEQHLARPALDDGALATVVRGCGALSEVDLSCVEAGDGLLCALAASAAGALRVLRLDRTLACDEGLAAVAAACGGLQELRVVGLCPHVYSLPVERGVPGMTEAGLRAVSAHCRALTALEVSALAPDPAAQPPADAAAGQGAGAGGAGGPDGERDEGEAADPFAAQLPPPPPPLPPLPRAPLLPAASCAALSRLSLDWLKMEPGRVQGALAATLAECSGLARLSLAGYQGDVAELLSALASAGAPLAHAGLQHSRATDAALAALPAAFGRTLASLRLAYCRAITDTGLAAAGKLPKLASLDLYQVPSVSPAAVAGLVGSMPALRELWLGHHTGACARGAAAGGGAGHHRFGSAGARGPGAGAHLAPVRAAADARRGRRVRVLVRAPEEDEGGFEARTLARLAGA</sequence>
<dbReference type="Proteomes" id="UP000247498">
    <property type="component" value="Unassembled WGS sequence"/>
</dbReference>
<evidence type="ECO:0000313" key="4">
    <source>
        <dbReference type="Proteomes" id="UP000247498"/>
    </source>
</evidence>
<feature type="compositionally biased region" description="Pro residues" evidence="2">
    <location>
        <begin position="476"/>
        <end position="488"/>
    </location>
</feature>
<dbReference type="InterPro" id="IPR006553">
    <property type="entry name" value="Leu-rich_rpt_Cys-con_subtyp"/>
</dbReference>
<feature type="region of interest" description="Disordered" evidence="2">
    <location>
        <begin position="436"/>
        <end position="488"/>
    </location>
</feature>